<dbReference type="AlphaFoldDB" id="A0A8K9X530"/>
<feature type="compositionally biased region" description="Polar residues" evidence="8">
    <location>
        <begin position="544"/>
        <end position="569"/>
    </location>
</feature>
<dbReference type="GO" id="GO:0008017">
    <property type="term" value="F:microtubule binding"/>
    <property type="evidence" value="ECO:0007669"/>
    <property type="project" value="InterPro"/>
</dbReference>
<keyword evidence="3" id="KW-0597">Phosphoprotein</keyword>
<reference evidence="9" key="2">
    <citation type="submission" date="2025-08" db="UniProtKB">
        <authorList>
            <consortium name="Ensembl"/>
        </authorList>
    </citation>
    <scope>IDENTIFICATION</scope>
</reference>
<dbReference type="InterPro" id="IPR001084">
    <property type="entry name" value="MAP_tubulin-bd_rpt"/>
</dbReference>
<keyword evidence="6 7" id="KW-0206">Cytoskeleton</keyword>
<reference evidence="9" key="1">
    <citation type="submission" date="2020-07" db="EMBL/GenBank/DDBJ databases">
        <title>A long reads based de novo assembly of the rainbow trout Arlee double haploid line genome.</title>
        <authorList>
            <person name="Gao G."/>
            <person name="Palti Y."/>
        </authorList>
    </citation>
    <scope>NUCLEOTIDE SEQUENCE [LARGE SCALE GENOMIC DNA]</scope>
</reference>
<keyword evidence="5" id="KW-0677">Repeat</keyword>
<evidence type="ECO:0000256" key="8">
    <source>
        <dbReference type="SAM" id="MobiDB-lite"/>
    </source>
</evidence>
<dbReference type="PANTHER" id="PTHR11501:SF16">
    <property type="entry name" value="MICROTUBULE-ASSOCIATED PROTEIN 4"/>
    <property type="match status" value="1"/>
</dbReference>
<feature type="compositionally biased region" description="Polar residues" evidence="8">
    <location>
        <begin position="367"/>
        <end position="387"/>
    </location>
</feature>
<evidence type="ECO:0000256" key="6">
    <source>
        <dbReference type="ARBA" id="ARBA00023212"/>
    </source>
</evidence>
<evidence type="ECO:0000256" key="7">
    <source>
        <dbReference type="RuleBase" id="RU000686"/>
    </source>
</evidence>
<feature type="compositionally biased region" description="Basic and acidic residues" evidence="8">
    <location>
        <begin position="207"/>
        <end position="220"/>
    </location>
</feature>
<organism evidence="9 10">
    <name type="scientific">Oncorhynchus mykiss</name>
    <name type="common">Rainbow trout</name>
    <name type="synonym">Salmo gairdneri</name>
    <dbReference type="NCBI Taxonomy" id="8022"/>
    <lineage>
        <taxon>Eukaryota</taxon>
        <taxon>Metazoa</taxon>
        <taxon>Chordata</taxon>
        <taxon>Craniata</taxon>
        <taxon>Vertebrata</taxon>
        <taxon>Euteleostomi</taxon>
        <taxon>Actinopterygii</taxon>
        <taxon>Neopterygii</taxon>
        <taxon>Teleostei</taxon>
        <taxon>Protacanthopterygii</taxon>
        <taxon>Salmoniformes</taxon>
        <taxon>Salmonidae</taxon>
        <taxon>Salmoninae</taxon>
        <taxon>Oncorhynchus</taxon>
    </lineage>
</organism>
<dbReference type="Proteomes" id="UP000694395">
    <property type="component" value="Chromosome 8"/>
</dbReference>
<comment type="subcellular location">
    <subcellularLocation>
        <location evidence="1 7">Cytoplasm</location>
        <location evidence="1 7">Cytoskeleton</location>
    </subcellularLocation>
</comment>
<evidence type="ECO:0000313" key="10">
    <source>
        <dbReference type="Proteomes" id="UP000694395"/>
    </source>
</evidence>
<dbReference type="GO" id="GO:0000226">
    <property type="term" value="P:microtubule cytoskeleton organization"/>
    <property type="evidence" value="ECO:0007669"/>
    <property type="project" value="TreeGrafter"/>
</dbReference>
<protein>
    <recommendedName>
        <fullName evidence="7">Microtubule-associated protein</fullName>
    </recommendedName>
</protein>
<dbReference type="Ensembl" id="ENSOMYT00000158123.1">
    <property type="protein sequence ID" value="ENSOMYP00000127982.1"/>
    <property type="gene ID" value="ENSOMYG00000029913.2"/>
</dbReference>
<evidence type="ECO:0000256" key="4">
    <source>
        <dbReference type="ARBA" id="ARBA00022701"/>
    </source>
</evidence>
<dbReference type="GO" id="GO:0005874">
    <property type="term" value="C:microtubule"/>
    <property type="evidence" value="ECO:0007669"/>
    <property type="project" value="UniProtKB-KW"/>
</dbReference>
<feature type="compositionally biased region" description="Polar residues" evidence="8">
    <location>
        <begin position="395"/>
        <end position="411"/>
    </location>
</feature>
<proteinExistence type="predicted"/>
<dbReference type="PROSITE" id="PS51491">
    <property type="entry name" value="TAU_MAP_2"/>
    <property type="match status" value="3"/>
</dbReference>
<feature type="compositionally biased region" description="Low complexity" evidence="8">
    <location>
        <begin position="469"/>
        <end position="494"/>
    </location>
</feature>
<feature type="compositionally biased region" description="Polar residues" evidence="8">
    <location>
        <begin position="317"/>
        <end position="332"/>
    </location>
</feature>
<dbReference type="PROSITE" id="PS00229">
    <property type="entry name" value="TAU_MAP_1"/>
    <property type="match status" value="1"/>
</dbReference>
<evidence type="ECO:0000256" key="1">
    <source>
        <dbReference type="ARBA" id="ARBA00004245"/>
    </source>
</evidence>
<feature type="compositionally biased region" description="Basic and acidic residues" evidence="8">
    <location>
        <begin position="229"/>
        <end position="312"/>
    </location>
</feature>
<reference evidence="9" key="3">
    <citation type="submission" date="2025-09" db="UniProtKB">
        <authorList>
            <consortium name="Ensembl"/>
        </authorList>
    </citation>
    <scope>IDENTIFICATION</scope>
</reference>
<evidence type="ECO:0000256" key="2">
    <source>
        <dbReference type="ARBA" id="ARBA00022490"/>
    </source>
</evidence>
<keyword evidence="10" id="KW-1185">Reference proteome</keyword>
<dbReference type="InterPro" id="IPR027324">
    <property type="entry name" value="MAP2/MAP4/Tau"/>
</dbReference>
<evidence type="ECO:0000256" key="3">
    <source>
        <dbReference type="ARBA" id="ARBA00022553"/>
    </source>
</evidence>
<feature type="region of interest" description="Disordered" evidence="8">
    <location>
        <begin position="666"/>
        <end position="717"/>
    </location>
</feature>
<dbReference type="GeneTree" id="ENSGT00940000159742"/>
<evidence type="ECO:0000256" key="5">
    <source>
        <dbReference type="ARBA" id="ARBA00022737"/>
    </source>
</evidence>
<dbReference type="Pfam" id="PF00418">
    <property type="entry name" value="Tubulin-binding"/>
    <property type="match status" value="3"/>
</dbReference>
<dbReference type="GO" id="GO:0043005">
    <property type="term" value="C:neuron projection"/>
    <property type="evidence" value="ECO:0007669"/>
    <property type="project" value="TreeGrafter"/>
</dbReference>
<name>A0A8K9X530_ONCMY</name>
<feature type="compositionally biased region" description="Basic and acidic residues" evidence="8">
    <location>
        <begin position="692"/>
        <end position="702"/>
    </location>
</feature>
<feature type="region of interest" description="Disordered" evidence="8">
    <location>
        <begin position="140"/>
        <end position="570"/>
    </location>
</feature>
<feature type="compositionally biased region" description="Polar residues" evidence="8">
    <location>
        <begin position="342"/>
        <end position="356"/>
    </location>
</feature>
<keyword evidence="4 7" id="KW-0493">Microtubule</keyword>
<feature type="compositionally biased region" description="Polar residues" evidence="8">
    <location>
        <begin position="194"/>
        <end position="203"/>
    </location>
</feature>
<feature type="region of interest" description="Disordered" evidence="8">
    <location>
        <begin position="621"/>
        <end position="654"/>
    </location>
</feature>
<sequence length="765" mass="81529">MDLSLHDALTDGAPKLGPDSLVRRDFMASLEKETFDDKVGETVGKTDYRPLLDGKDGKGSSMMPGGQMGTRMQWQEPMGEKHPCPTGQQSAVNSDYLSGPVSSMMGIPGDQWGNQNKGMKDSNIPDSLMGFSQPGMMNMNMGSGGMGGMAPFQTGMPPMGNSQKASPLFASEPHKQSQSQAPFKPNDSYPSAPGHNTQSQDNSAVKAENKDKQEKADFFPKVDNLNMFDKTEKSDKMENKEKKDQSKKVNADKTNKSEILKDEEKIDKTEKNVKNEKVDKPEKTNKDGKMEKKENGEKTEKMVKVEKNEKAGKGTAKSPTTIRSKQDLTSPDSKAKPAVGSTKPNSVKTRPTSLSTGDAAAPLKRSAPTSSSANKKSPVTKATTPTAGTKRPTVAPSQTPTASKSKTPENGTSDRRPPVPKANGTANKDSSSTTPSTKPAGPRPSANVPSLRRNTVPKTDIKPGDLKKPTTLKTTPAKPRVPHTSATAPSTPATNGEQPRRRITKPPVPKQTAMERKPAVPRAPRTPRPINAPLPDLKNVRSKIGSTDNMKYQSTGGKVSSAGGSQSKDGQGKVMIVHKKLDFSHITSRCGSKDNIKHVPGGGNVQIQHKKVDLSKVTSKCGSKDNIKHKPGGGDVKIEAKANGNGKPKVGSMDNIGLEAEDVQNKAGGMQEKAEGKTSPPGGAPATGARSMAKENGHKEATPHPNPFGGDGLRDPIGMGMDKRIPETSRCLLPQQTPCGLSQISLFLSCTQSINFEITSVACLT</sequence>
<dbReference type="GO" id="GO:0031175">
    <property type="term" value="P:neuron projection development"/>
    <property type="evidence" value="ECO:0007669"/>
    <property type="project" value="TreeGrafter"/>
</dbReference>
<accession>A0A8K9X530</accession>
<keyword evidence="2 7" id="KW-0963">Cytoplasm</keyword>
<evidence type="ECO:0000313" key="9">
    <source>
        <dbReference type="Ensembl" id="ENSOMYP00000127982.1"/>
    </source>
</evidence>
<feature type="compositionally biased region" description="Basic and acidic residues" evidence="8">
    <location>
        <begin position="459"/>
        <end position="468"/>
    </location>
</feature>
<dbReference type="PANTHER" id="PTHR11501">
    <property type="entry name" value="MICROTUBULE-ASSOCIATED PROTEIN"/>
    <property type="match status" value="1"/>
</dbReference>